<dbReference type="GO" id="GO:0008270">
    <property type="term" value="F:zinc ion binding"/>
    <property type="evidence" value="ECO:0007669"/>
    <property type="project" value="UniProtKB-UniRule"/>
</dbReference>
<keyword evidence="8 12" id="KW-0862">Zinc</keyword>
<dbReference type="GO" id="GO:1990077">
    <property type="term" value="C:primosome complex"/>
    <property type="evidence" value="ECO:0007669"/>
    <property type="project" value="UniProtKB-KW"/>
</dbReference>
<dbReference type="SMART" id="SM00400">
    <property type="entry name" value="ZnF_CHCC"/>
    <property type="match status" value="1"/>
</dbReference>
<organism evidence="16 17">
    <name type="scientific">Micavibrio aeruginosavorus (strain ARL-13)</name>
    <dbReference type="NCBI Taxonomy" id="856793"/>
    <lineage>
        <taxon>Bacteria</taxon>
        <taxon>Pseudomonadati</taxon>
        <taxon>Bdellovibrionota</taxon>
        <taxon>Bdellovibrionia</taxon>
        <taxon>Bdellovibrionales</taxon>
        <taxon>Pseudobdellovibrionaceae</taxon>
        <taxon>Micavibrio</taxon>
    </lineage>
</organism>
<keyword evidence="11 12" id="KW-0804">Transcription</keyword>
<evidence type="ECO:0000256" key="14">
    <source>
        <dbReference type="PIRSR" id="PIRSR002811-1"/>
    </source>
</evidence>
<dbReference type="Proteomes" id="UP000009286">
    <property type="component" value="Chromosome"/>
</dbReference>
<evidence type="ECO:0000256" key="10">
    <source>
        <dbReference type="ARBA" id="ARBA00023125"/>
    </source>
</evidence>
<dbReference type="Gene3D" id="3.40.1360.10">
    <property type="match status" value="1"/>
</dbReference>
<protein>
    <recommendedName>
        <fullName evidence="12 13">DNA primase</fullName>
        <ecNumber evidence="12">2.7.7.101</ecNumber>
    </recommendedName>
</protein>
<evidence type="ECO:0000256" key="5">
    <source>
        <dbReference type="ARBA" id="ARBA00022705"/>
    </source>
</evidence>
<dbReference type="InterPro" id="IPR002694">
    <property type="entry name" value="Znf_CHC2"/>
</dbReference>
<dbReference type="FunFam" id="3.40.1360.10:FF:000002">
    <property type="entry name" value="DNA primase"/>
    <property type="match status" value="1"/>
</dbReference>
<gene>
    <name evidence="12 16" type="primary">dnaG</name>
    <name evidence="16" type="ordered locus">MICA_1584</name>
</gene>
<keyword evidence="3 12" id="KW-0808">Transferase</keyword>
<reference evidence="16 17" key="1">
    <citation type="journal article" date="2011" name="BMC Genomics">
        <title>Genomic insights into an obligate epibiotic bacterial predator: Micavibrio aeruginosavorus ARL-13.</title>
        <authorList>
            <person name="Wang Z."/>
            <person name="Kadouri D."/>
            <person name="Wu M."/>
        </authorList>
    </citation>
    <scope>NUCLEOTIDE SEQUENCE [LARGE SCALE GENOMIC DNA]</scope>
    <source>
        <strain evidence="16 17">ARL-13</strain>
    </source>
</reference>
<dbReference type="AlphaFoldDB" id="G2KPT0"/>
<evidence type="ECO:0000256" key="11">
    <source>
        <dbReference type="ARBA" id="ARBA00023163"/>
    </source>
</evidence>
<dbReference type="GO" id="GO:0006269">
    <property type="term" value="P:DNA replication, synthesis of primer"/>
    <property type="evidence" value="ECO:0007669"/>
    <property type="project" value="UniProtKB-UniRule"/>
</dbReference>
<dbReference type="GO" id="GO:0003899">
    <property type="term" value="F:DNA-directed RNA polymerase activity"/>
    <property type="evidence" value="ECO:0007669"/>
    <property type="project" value="UniProtKB-UniRule"/>
</dbReference>
<comment type="similarity">
    <text evidence="12 13">Belongs to the DnaG primase family.</text>
</comment>
<evidence type="ECO:0000256" key="6">
    <source>
        <dbReference type="ARBA" id="ARBA00022723"/>
    </source>
</evidence>
<evidence type="ECO:0000256" key="1">
    <source>
        <dbReference type="ARBA" id="ARBA00022478"/>
    </source>
</evidence>
<dbReference type="InterPro" id="IPR050219">
    <property type="entry name" value="DnaG_primase"/>
</dbReference>
<dbReference type="SMART" id="SM00493">
    <property type="entry name" value="TOPRIM"/>
    <property type="match status" value="1"/>
</dbReference>
<dbReference type="InterPro" id="IPR006171">
    <property type="entry name" value="TOPRIM_dom"/>
</dbReference>
<evidence type="ECO:0000256" key="9">
    <source>
        <dbReference type="ARBA" id="ARBA00022842"/>
    </source>
</evidence>
<dbReference type="InterPro" id="IPR013264">
    <property type="entry name" value="DNAG_N"/>
</dbReference>
<dbReference type="SUPFAM" id="SSF57783">
    <property type="entry name" value="Zinc beta-ribbon"/>
    <property type="match status" value="1"/>
</dbReference>
<dbReference type="Pfam" id="PF13662">
    <property type="entry name" value="Toprim_4"/>
    <property type="match status" value="1"/>
</dbReference>
<dbReference type="InterPro" id="IPR006295">
    <property type="entry name" value="DNA_primase_DnaG"/>
</dbReference>
<comment type="function">
    <text evidence="12 13">RNA polymerase that catalyzes the synthesis of short RNA molecules used as primers for DNA polymerase during DNA replication.</text>
</comment>
<evidence type="ECO:0000256" key="8">
    <source>
        <dbReference type="ARBA" id="ARBA00022833"/>
    </source>
</evidence>
<comment type="cofactor">
    <cofactor evidence="12 13 14">
        <name>Zn(2+)</name>
        <dbReference type="ChEBI" id="CHEBI:29105"/>
    </cofactor>
    <text evidence="12 13 14">Binds 1 zinc ion per monomer.</text>
</comment>
<dbReference type="EC" id="2.7.7.101" evidence="12"/>
<dbReference type="GO" id="GO:0003677">
    <property type="term" value="F:DNA binding"/>
    <property type="evidence" value="ECO:0007669"/>
    <property type="project" value="UniProtKB-KW"/>
</dbReference>
<dbReference type="PROSITE" id="PS50880">
    <property type="entry name" value="TOPRIM"/>
    <property type="match status" value="1"/>
</dbReference>
<evidence type="ECO:0000259" key="15">
    <source>
        <dbReference type="PROSITE" id="PS50880"/>
    </source>
</evidence>
<evidence type="ECO:0000313" key="17">
    <source>
        <dbReference type="Proteomes" id="UP000009286"/>
    </source>
</evidence>
<dbReference type="Pfam" id="PF08275">
    <property type="entry name" value="DNAG_N"/>
    <property type="match status" value="1"/>
</dbReference>
<dbReference type="Gene3D" id="3.90.580.10">
    <property type="entry name" value="Zinc finger, CHC2-type domain"/>
    <property type="match status" value="1"/>
</dbReference>
<evidence type="ECO:0000256" key="2">
    <source>
        <dbReference type="ARBA" id="ARBA00022515"/>
    </source>
</evidence>
<keyword evidence="9" id="KW-0460">Magnesium</keyword>
<evidence type="ECO:0000313" key="16">
    <source>
        <dbReference type="EMBL" id="AEP09899.1"/>
    </source>
</evidence>
<dbReference type="HOGENOM" id="CLU_013501_5_3_5"/>
<accession>G2KPT0</accession>
<proteinExistence type="inferred from homology"/>
<name>G2KPT0_MICAA</name>
<keyword evidence="10 12" id="KW-0238">DNA-binding</keyword>
<dbReference type="HAMAP" id="MF_00974">
    <property type="entry name" value="DNA_primase_DnaG"/>
    <property type="match status" value="1"/>
</dbReference>
<dbReference type="KEGG" id="mai:MICA_1584"/>
<dbReference type="InterPro" id="IPR036977">
    <property type="entry name" value="DNA_primase_Znf_CHC2"/>
</dbReference>
<keyword evidence="4 12" id="KW-0548">Nucleotidyltransferase</keyword>
<evidence type="ECO:0000256" key="13">
    <source>
        <dbReference type="PIRNR" id="PIRNR002811"/>
    </source>
</evidence>
<dbReference type="InterPro" id="IPR030846">
    <property type="entry name" value="DnaG_bac"/>
</dbReference>
<dbReference type="PANTHER" id="PTHR30313">
    <property type="entry name" value="DNA PRIMASE"/>
    <property type="match status" value="1"/>
</dbReference>
<dbReference type="Pfam" id="PF01807">
    <property type="entry name" value="Zn_ribbon_DnaG"/>
    <property type="match status" value="1"/>
</dbReference>
<sequence length="658" mass="73825">MGVMWELGGFGPVWVWFMGGRSAKNPDMSISPRFMQELRDRLSLSEIIGRRVKLVRAGHEYKACCPFHGEKSPSFYVNDDKQFFHCFGCGAHGDAVGFVMRHDNLSFIEAIEALAPQAGLEVPRQTREDVEHAKQEKDLHALMAATTKWFQDQLHSPAHRDALHYVRERGLPDDVLSAFSVGFAPADGGALPKFLREQGFSEKQILDSGVARKSTRNNDLYAFFRDRVIFPVPDRRGRVVAFGGRVLPEHLRPIDPSQSKPPKYINSSDSPLFHKGRMLFGEPHARQAAIDGKPLIVVEGYLDVIACWRAGFTGAVAPLGTALTEDQIAVLWKMIPGDMKVPVLCFDGDNAGRRAAARACERILPHLRPDHSARIAFLPEGEDPDSLIQTKGAVAFQTIIDTAMPLADFIWMSQTEGRSFNTPEERAGLERTWLDETARIVDKAVQDQYRKLLLKKSSNLFWELDRAKQNASRGFGMGPGMGRGFGRDTGPKAKGRKIELPPLRSPVVEKERRAHSILLLILLNHPWLFEEVEEQFGALSISDSRLDSLRQMMIRTLSEAPNLEKTPFYDHLSAYGFDKELQNLASDTMYVHAGFARPSAELQDVREGWAETIRSLYDQAERQELRVAGQTLAGDFSTENEQRILALHQARQDQDGQG</sequence>
<dbReference type="FunFam" id="3.90.580.10:FF:000001">
    <property type="entry name" value="DNA primase"/>
    <property type="match status" value="1"/>
</dbReference>
<evidence type="ECO:0000256" key="7">
    <source>
        <dbReference type="ARBA" id="ARBA00022771"/>
    </source>
</evidence>
<keyword evidence="1 12" id="KW-0240">DNA-directed RNA polymerase</keyword>
<dbReference type="GO" id="GO:0000428">
    <property type="term" value="C:DNA-directed RNA polymerase complex"/>
    <property type="evidence" value="ECO:0007669"/>
    <property type="project" value="UniProtKB-KW"/>
</dbReference>
<dbReference type="GO" id="GO:0005737">
    <property type="term" value="C:cytoplasm"/>
    <property type="evidence" value="ECO:0007669"/>
    <property type="project" value="TreeGrafter"/>
</dbReference>
<dbReference type="Gene3D" id="3.90.980.10">
    <property type="entry name" value="DNA primase, catalytic core, N-terminal domain"/>
    <property type="match status" value="1"/>
</dbReference>
<evidence type="ECO:0000256" key="4">
    <source>
        <dbReference type="ARBA" id="ARBA00022695"/>
    </source>
</evidence>
<feature type="zinc finger region" description="CHC2-type" evidence="12 14">
    <location>
        <begin position="65"/>
        <end position="89"/>
    </location>
</feature>
<evidence type="ECO:0000256" key="12">
    <source>
        <dbReference type="HAMAP-Rule" id="MF_00974"/>
    </source>
</evidence>
<dbReference type="eggNOG" id="COG0358">
    <property type="taxonomic scope" value="Bacteria"/>
</dbReference>
<feature type="domain" description="Toprim" evidence="15">
    <location>
        <begin position="293"/>
        <end position="379"/>
    </location>
</feature>
<keyword evidence="5 12" id="KW-0235">DNA replication</keyword>
<dbReference type="EMBL" id="CP002382">
    <property type="protein sequence ID" value="AEP09899.1"/>
    <property type="molecule type" value="Genomic_DNA"/>
</dbReference>
<dbReference type="InterPro" id="IPR034151">
    <property type="entry name" value="TOPRIM_DnaG_bac"/>
</dbReference>
<keyword evidence="17" id="KW-1185">Reference proteome</keyword>
<dbReference type="InterPro" id="IPR037068">
    <property type="entry name" value="DNA_primase_core_N_sf"/>
</dbReference>
<dbReference type="SUPFAM" id="SSF56731">
    <property type="entry name" value="DNA primase core"/>
    <property type="match status" value="1"/>
</dbReference>
<comment type="domain">
    <text evidence="12">Contains an N-terminal zinc-binding domain, a central core domain that contains the primase activity, and a C-terminal DnaB-binding domain.</text>
</comment>
<keyword evidence="2 12" id="KW-0639">Primosome</keyword>
<dbReference type="NCBIfam" id="TIGR01391">
    <property type="entry name" value="dnaG"/>
    <property type="match status" value="1"/>
</dbReference>
<evidence type="ECO:0000256" key="3">
    <source>
        <dbReference type="ARBA" id="ARBA00022679"/>
    </source>
</evidence>
<keyword evidence="7 12" id="KW-0863">Zinc-finger</keyword>
<keyword evidence="6 12" id="KW-0479">Metal-binding</keyword>
<comment type="catalytic activity">
    <reaction evidence="12">
        <text>ssDNA + n NTP = ssDNA/pppN(pN)n-1 hybrid + (n-1) diphosphate.</text>
        <dbReference type="EC" id="2.7.7.101"/>
    </reaction>
</comment>
<dbReference type="PIRSF" id="PIRSF002811">
    <property type="entry name" value="DnaG"/>
    <property type="match status" value="1"/>
</dbReference>
<dbReference type="PANTHER" id="PTHR30313:SF2">
    <property type="entry name" value="DNA PRIMASE"/>
    <property type="match status" value="1"/>
</dbReference>
<dbReference type="CDD" id="cd03364">
    <property type="entry name" value="TOPRIM_DnaG_primases"/>
    <property type="match status" value="1"/>
</dbReference>
<comment type="subunit">
    <text evidence="12">Monomer. Interacts with DnaB.</text>
</comment>
<dbReference type="RefSeq" id="WP_014103122.1">
    <property type="nucleotide sequence ID" value="NC_016026.1"/>
</dbReference>
<dbReference type="STRING" id="856793.MICA_1584"/>